<name>A0A833T3Q7_PHYIN</name>
<reference evidence="1" key="1">
    <citation type="submission" date="2020-04" db="EMBL/GenBank/DDBJ databases">
        <title>Hybrid Assembly of Korean Phytophthora infestans isolates.</title>
        <authorList>
            <person name="Prokchorchik M."/>
            <person name="Lee Y."/>
            <person name="Seo J."/>
            <person name="Cho J.-H."/>
            <person name="Park Y.-E."/>
            <person name="Jang D.-C."/>
            <person name="Im J.-S."/>
            <person name="Choi J.-G."/>
            <person name="Park H.-J."/>
            <person name="Lee G.-B."/>
            <person name="Lee Y.-G."/>
            <person name="Hong S.-Y."/>
            <person name="Cho K."/>
            <person name="Sohn K.H."/>
        </authorList>
    </citation>
    <scope>NUCLEOTIDE SEQUENCE</scope>
    <source>
        <strain evidence="1">KR_1_A1</strain>
        <strain evidence="2">KR_2_A2</strain>
    </source>
</reference>
<accession>A0A833T3Q7</accession>
<gene>
    <name evidence="1" type="ORF">GN244_ATG14645</name>
    <name evidence="2" type="ORF">GN958_ATG08385</name>
</gene>
<proteinExistence type="predicted"/>
<dbReference type="AlphaFoldDB" id="A0A833T3Q7"/>
<evidence type="ECO:0000313" key="3">
    <source>
        <dbReference type="Proteomes" id="UP000602510"/>
    </source>
</evidence>
<organism evidence="1 3">
    <name type="scientific">Phytophthora infestans</name>
    <name type="common">Potato late blight agent</name>
    <name type="synonym">Botrytis infestans</name>
    <dbReference type="NCBI Taxonomy" id="4787"/>
    <lineage>
        <taxon>Eukaryota</taxon>
        <taxon>Sar</taxon>
        <taxon>Stramenopiles</taxon>
        <taxon>Oomycota</taxon>
        <taxon>Peronosporomycetes</taxon>
        <taxon>Peronosporales</taxon>
        <taxon>Peronosporaceae</taxon>
        <taxon>Phytophthora</taxon>
    </lineage>
</organism>
<dbReference type="EMBL" id="JAACNO010001196">
    <property type="protein sequence ID" value="KAF4142209.1"/>
    <property type="molecule type" value="Genomic_DNA"/>
</dbReference>
<dbReference type="Proteomes" id="UP000602510">
    <property type="component" value="Unassembled WGS sequence"/>
</dbReference>
<comment type="caution">
    <text evidence="1">The sequence shown here is derived from an EMBL/GenBank/DDBJ whole genome shotgun (WGS) entry which is preliminary data.</text>
</comment>
<protein>
    <submittedName>
        <fullName evidence="1">Uncharacterized protein</fullName>
    </submittedName>
</protein>
<sequence length="99" mass="11351">MEKYQMDVLPEDKQAKVEKKALLAKRQLQNAFDESPDLTKRRHVAVTKNPQRYTFSLLAIWVAQNMIPLSIIEDPGLLEFIRYITYDLGGITIDMPGAT</sequence>
<keyword evidence="3" id="KW-1185">Reference proteome</keyword>
<dbReference type="EMBL" id="WSZM01000423">
    <property type="protein sequence ID" value="KAF4033311.1"/>
    <property type="molecule type" value="Genomic_DNA"/>
</dbReference>
<evidence type="ECO:0000313" key="2">
    <source>
        <dbReference type="EMBL" id="KAF4142209.1"/>
    </source>
</evidence>
<dbReference type="Proteomes" id="UP000704712">
    <property type="component" value="Unassembled WGS sequence"/>
</dbReference>
<evidence type="ECO:0000313" key="1">
    <source>
        <dbReference type="EMBL" id="KAF4033311.1"/>
    </source>
</evidence>